<keyword evidence="6" id="KW-1185">Reference proteome</keyword>
<evidence type="ECO:0000313" key="5">
    <source>
        <dbReference type="EMBL" id="EXB74603.1"/>
    </source>
</evidence>
<feature type="region of interest" description="Disordered" evidence="3">
    <location>
        <begin position="493"/>
        <end position="525"/>
    </location>
</feature>
<evidence type="ECO:0008006" key="7">
    <source>
        <dbReference type="Google" id="ProtNLM"/>
    </source>
</evidence>
<dbReference type="GO" id="GO:0055028">
    <property type="term" value="C:cortical microtubule"/>
    <property type="evidence" value="ECO:0007669"/>
    <property type="project" value="TreeGrafter"/>
</dbReference>
<feature type="transmembrane region" description="Helical" evidence="4">
    <location>
        <begin position="12"/>
        <end position="30"/>
    </location>
</feature>
<gene>
    <name evidence="5" type="ORF">L484_026300</name>
</gene>
<evidence type="ECO:0000256" key="3">
    <source>
        <dbReference type="SAM" id="MobiDB-lite"/>
    </source>
</evidence>
<feature type="region of interest" description="Disordered" evidence="3">
    <location>
        <begin position="35"/>
        <end position="80"/>
    </location>
</feature>
<dbReference type="OrthoDB" id="1870283at2759"/>
<evidence type="ECO:0000256" key="4">
    <source>
        <dbReference type="SAM" id="Phobius"/>
    </source>
</evidence>
<sequence length="644" mass="73107">MKEKSDIKPIILKFGVALALSFASFLYSRLRTRRLKPSLPPPKSPRSSDHGSEVDSRGKARRRDEIHARKTRASSYGVASVSSEKYEEPYMQKLTGENSIAGLSPCSRLSEDREGFLLPEFNDLMKEFDLAGATAGVSPEDVDTTSSDVKTPKVFISAQKDEYEQEINRLQNMVRLLCERERNLEVQLLEYYGVKEQETTVMELQNRLKLNNMEAKLFSLKIESLHAENQRLEAQVAGHANAVTELEAARAKIKLLKKKLRFEAEQNKEQILNLQQRVAKMQDEEYKSLASNSDVQLKLKRIKDLEGEIEELRKSNLMLQLENSELAQRLESTKILANYVLEDPETDALKEESVRLRQANEDLRQEIEQLKADRCADIEELVYLRWINACLRYELRDYQPATGKMVARDLSKTLSPKSEEKAKQLILEYANTEGIGEKGISIMDFDSDRWSSSQASFTDSVDLDESSLDNSSAAKTNTSSKKKFFNKLRKLVRGRDGHHSSQVLSGDHKPESVEQDGDSPRYIPSTLTGDYAVAEDNRFRTSSQNLSRPSLDLSRLRSLKEREVVDVQSVQRNSDVGSSYVYKSFALGGEIANDPTNDSTAKDEIEKHSDSTDKSELLKYAEALRRSRRGSLKLHRKSASYSSF</sequence>
<proteinExistence type="predicted"/>
<keyword evidence="4" id="KW-0472">Membrane</keyword>
<feature type="coiled-coil region" evidence="2">
    <location>
        <begin position="153"/>
        <end position="376"/>
    </location>
</feature>
<dbReference type="PANTHER" id="PTHR31342">
    <property type="entry name" value="PROTEIN CHUP1, CHLOROPLASTIC"/>
    <property type="match status" value="1"/>
</dbReference>
<dbReference type="AlphaFoldDB" id="W9RV43"/>
<reference evidence="6" key="1">
    <citation type="submission" date="2013-01" db="EMBL/GenBank/DDBJ databases">
        <title>Draft Genome Sequence of a Mulberry Tree, Morus notabilis C.K. Schneid.</title>
        <authorList>
            <person name="He N."/>
            <person name="Zhao S."/>
        </authorList>
    </citation>
    <scope>NUCLEOTIDE SEQUENCE</scope>
</reference>
<dbReference type="KEGG" id="mnt:21408963"/>
<evidence type="ECO:0000256" key="2">
    <source>
        <dbReference type="SAM" id="Coils"/>
    </source>
</evidence>
<name>W9RV43_9ROSA</name>
<feature type="compositionally biased region" description="Basic and acidic residues" evidence="3">
    <location>
        <begin position="46"/>
        <end position="68"/>
    </location>
</feature>
<dbReference type="EMBL" id="KE344648">
    <property type="protein sequence ID" value="EXB74603.1"/>
    <property type="molecule type" value="Genomic_DNA"/>
</dbReference>
<feature type="compositionally biased region" description="Basic and acidic residues" evidence="3">
    <location>
        <begin position="600"/>
        <end position="613"/>
    </location>
</feature>
<dbReference type="Proteomes" id="UP000030645">
    <property type="component" value="Unassembled WGS sequence"/>
</dbReference>
<evidence type="ECO:0000256" key="1">
    <source>
        <dbReference type="ARBA" id="ARBA00023054"/>
    </source>
</evidence>
<dbReference type="GO" id="GO:0072699">
    <property type="term" value="P:protein localization to cortical microtubule cytoskeleton"/>
    <property type="evidence" value="ECO:0007669"/>
    <property type="project" value="TreeGrafter"/>
</dbReference>
<accession>W9RV43</accession>
<keyword evidence="4" id="KW-0812">Transmembrane</keyword>
<protein>
    <recommendedName>
        <fullName evidence="7">Protein CHUP1</fullName>
    </recommendedName>
</protein>
<keyword evidence="1 2" id="KW-0175">Coiled coil</keyword>
<feature type="region of interest" description="Disordered" evidence="3">
    <location>
        <begin position="591"/>
        <end position="613"/>
    </location>
</feature>
<dbReference type="STRING" id="981085.W9RV43"/>
<dbReference type="eggNOG" id="ENOG502QSBV">
    <property type="taxonomic scope" value="Eukaryota"/>
</dbReference>
<evidence type="ECO:0000313" key="6">
    <source>
        <dbReference type="Proteomes" id="UP000030645"/>
    </source>
</evidence>
<dbReference type="InterPro" id="IPR040265">
    <property type="entry name" value="CHUP1/IPGA1-like"/>
</dbReference>
<dbReference type="PANTHER" id="PTHR31342:SF4">
    <property type="entry name" value="ACTIN BINDING PROTEIN FAMILY"/>
    <property type="match status" value="1"/>
</dbReference>
<keyword evidence="4" id="KW-1133">Transmembrane helix</keyword>
<organism evidence="5 6">
    <name type="scientific">Morus notabilis</name>
    <dbReference type="NCBI Taxonomy" id="981085"/>
    <lineage>
        <taxon>Eukaryota</taxon>
        <taxon>Viridiplantae</taxon>
        <taxon>Streptophyta</taxon>
        <taxon>Embryophyta</taxon>
        <taxon>Tracheophyta</taxon>
        <taxon>Spermatophyta</taxon>
        <taxon>Magnoliopsida</taxon>
        <taxon>eudicotyledons</taxon>
        <taxon>Gunneridae</taxon>
        <taxon>Pentapetalae</taxon>
        <taxon>rosids</taxon>
        <taxon>fabids</taxon>
        <taxon>Rosales</taxon>
        <taxon>Moraceae</taxon>
        <taxon>Moreae</taxon>
        <taxon>Morus</taxon>
    </lineage>
</organism>